<dbReference type="PANTHER" id="PTHR12560">
    <property type="entry name" value="LONGEVITY ASSURANCE FACTOR 1 LAG1"/>
    <property type="match status" value="1"/>
</dbReference>
<proteinExistence type="inferred from homology"/>
<comment type="caution">
    <text evidence="9">The sequence shown here is derived from an EMBL/GenBank/DDBJ whole genome shotgun (WGS) entry which is preliminary data.</text>
</comment>
<keyword evidence="9" id="KW-0808">Transferase</keyword>
<feature type="transmembrane region" description="Helical" evidence="7">
    <location>
        <begin position="136"/>
        <end position="157"/>
    </location>
</feature>
<sequence>MAQITKRKSGTKSELASNDLNKKVEPLWTKNVIDQDEKDIENMETSIVTVLGTVLSIIYLASRMTNNEFFKKLTIISYLLPEDGKYRKGINDVYYCIYLTMLILFVRAAFGMYFGRPLARYLKVKDSRQVMRFAEQLWGAIIAIISFSSGIALIVQFPEHFRQDTVWTSYPILRMPYVLKLYYLAENGYWLATLTYLFLEKRRKDFAMMVIHHFSTIFLVAGSYYINFTSAGVIIHATMDLVDIFLPLAKIFNYIGLQLYCDISFVTMAIAWIFSRHYVFLRILHDVIFVSSRLANPNWDPANGLYYTRNTRHLFLFFLIALEVLFFIWLYSILKIIYRVVMGNQLEDIRSDDEE</sequence>
<dbReference type="PIRSF" id="PIRSF005225">
    <property type="entry name" value="LAG1_LAC1"/>
    <property type="match status" value="1"/>
</dbReference>
<dbReference type="PANTHER" id="PTHR12560:SF0">
    <property type="entry name" value="LD18904P"/>
    <property type="match status" value="1"/>
</dbReference>
<feature type="transmembrane region" description="Helical" evidence="7">
    <location>
        <begin position="177"/>
        <end position="199"/>
    </location>
</feature>
<protein>
    <submittedName>
        <fullName evidence="9">Sphingosine N-acyltransferase lag1</fullName>
    </submittedName>
</protein>
<dbReference type="AlphaFoldDB" id="A0A1R1PLW2"/>
<feature type="transmembrane region" description="Helical" evidence="7">
    <location>
        <begin position="206"/>
        <end position="226"/>
    </location>
</feature>
<gene>
    <name evidence="9" type="ORF">AX774_g4591</name>
</gene>
<dbReference type="GO" id="GO:0016020">
    <property type="term" value="C:membrane"/>
    <property type="evidence" value="ECO:0007669"/>
    <property type="project" value="UniProtKB-SubCell"/>
</dbReference>
<dbReference type="GO" id="GO:0046513">
    <property type="term" value="P:ceramide biosynthetic process"/>
    <property type="evidence" value="ECO:0007669"/>
    <property type="project" value="InterPro"/>
</dbReference>
<organism evidence="9 10">
    <name type="scientific">Zancudomyces culisetae</name>
    <name type="common">Gut fungus</name>
    <name type="synonym">Smittium culisetae</name>
    <dbReference type="NCBI Taxonomy" id="1213189"/>
    <lineage>
        <taxon>Eukaryota</taxon>
        <taxon>Fungi</taxon>
        <taxon>Fungi incertae sedis</taxon>
        <taxon>Zoopagomycota</taxon>
        <taxon>Kickxellomycotina</taxon>
        <taxon>Harpellomycetes</taxon>
        <taxon>Harpellales</taxon>
        <taxon>Legeriomycetaceae</taxon>
        <taxon>Zancudomyces</taxon>
    </lineage>
</organism>
<feature type="transmembrane region" description="Helical" evidence="7">
    <location>
        <begin position="93"/>
        <end position="115"/>
    </location>
</feature>
<evidence type="ECO:0000256" key="2">
    <source>
        <dbReference type="ARBA" id="ARBA00009808"/>
    </source>
</evidence>
<comment type="subcellular location">
    <subcellularLocation>
        <location evidence="1">Membrane</location>
        <topology evidence="1">Multi-pass membrane protein</topology>
    </subcellularLocation>
</comment>
<evidence type="ECO:0000313" key="9">
    <source>
        <dbReference type="EMBL" id="OMH81946.1"/>
    </source>
</evidence>
<dbReference type="SMART" id="SM00724">
    <property type="entry name" value="TLC"/>
    <property type="match status" value="1"/>
</dbReference>
<evidence type="ECO:0000256" key="7">
    <source>
        <dbReference type="SAM" id="Phobius"/>
    </source>
</evidence>
<feature type="transmembrane region" description="Helical" evidence="7">
    <location>
        <begin position="45"/>
        <end position="62"/>
    </location>
</feature>
<keyword evidence="10" id="KW-1185">Reference proteome</keyword>
<keyword evidence="5 6" id="KW-0472">Membrane</keyword>
<dbReference type="GO" id="GO:0050291">
    <property type="term" value="F:sphingosine N-acyltransferase activity"/>
    <property type="evidence" value="ECO:0007669"/>
    <property type="project" value="InterPro"/>
</dbReference>
<feature type="domain" description="TLC" evidence="8">
    <location>
        <begin position="128"/>
        <end position="342"/>
    </location>
</feature>
<evidence type="ECO:0000259" key="8">
    <source>
        <dbReference type="PROSITE" id="PS50922"/>
    </source>
</evidence>
<evidence type="ECO:0000256" key="3">
    <source>
        <dbReference type="ARBA" id="ARBA00022692"/>
    </source>
</evidence>
<evidence type="ECO:0000256" key="5">
    <source>
        <dbReference type="ARBA" id="ARBA00023136"/>
    </source>
</evidence>
<name>A0A1R1PLW2_ZANCU</name>
<keyword evidence="9" id="KW-0012">Acyltransferase</keyword>
<evidence type="ECO:0000256" key="4">
    <source>
        <dbReference type="ARBA" id="ARBA00022989"/>
    </source>
</evidence>
<dbReference type="PROSITE" id="PS50922">
    <property type="entry name" value="TLC"/>
    <property type="match status" value="1"/>
</dbReference>
<dbReference type="InterPro" id="IPR006634">
    <property type="entry name" value="TLC-dom"/>
</dbReference>
<keyword evidence="4 7" id="KW-1133">Transmembrane helix</keyword>
<comment type="similarity">
    <text evidence="2">Belongs to the sphingosine N-acyltransferase family.</text>
</comment>
<evidence type="ECO:0000256" key="6">
    <source>
        <dbReference type="PROSITE-ProRule" id="PRU00205"/>
    </source>
</evidence>
<dbReference type="EMBL" id="LSSK01000776">
    <property type="protein sequence ID" value="OMH81946.1"/>
    <property type="molecule type" value="Genomic_DNA"/>
</dbReference>
<reference evidence="10" key="1">
    <citation type="submission" date="2017-01" db="EMBL/GenBank/DDBJ databases">
        <authorList>
            <person name="Wang Y."/>
            <person name="White M."/>
            <person name="Kvist S."/>
            <person name="Moncalvo J.-M."/>
        </authorList>
    </citation>
    <scope>NUCLEOTIDE SEQUENCE [LARGE SCALE GENOMIC DNA]</scope>
    <source>
        <strain evidence="10">COL-18-3</strain>
    </source>
</reference>
<dbReference type="InterPro" id="IPR016439">
    <property type="entry name" value="Lag1/Lac1-like"/>
</dbReference>
<dbReference type="Pfam" id="PF03798">
    <property type="entry name" value="TRAM_LAG1_CLN8"/>
    <property type="match status" value="1"/>
</dbReference>
<feature type="transmembrane region" description="Helical" evidence="7">
    <location>
        <begin position="314"/>
        <end position="338"/>
    </location>
</feature>
<feature type="transmembrane region" description="Helical" evidence="7">
    <location>
        <begin position="251"/>
        <end position="274"/>
    </location>
</feature>
<evidence type="ECO:0000313" key="10">
    <source>
        <dbReference type="Proteomes" id="UP000188320"/>
    </source>
</evidence>
<keyword evidence="3 6" id="KW-0812">Transmembrane</keyword>
<dbReference type="OrthoDB" id="537032at2759"/>
<dbReference type="Proteomes" id="UP000188320">
    <property type="component" value="Unassembled WGS sequence"/>
</dbReference>
<evidence type="ECO:0000256" key="1">
    <source>
        <dbReference type="ARBA" id="ARBA00004141"/>
    </source>
</evidence>
<accession>A0A1R1PLW2</accession>